<sequence>MWWSNNEQRRNQKEHIKNIIKRTKLTEKASQGIPLNTNSPPSLCHSTLTADTYSDGFARTRGGSMDSQYSMDYPFNPCAPQDLFNAAAAAAVMPMHAPFPQYPQFSPYEVDIKTETQMFVNDVPTRRDSTISTFSTFQAPPSGMCPQENWIQQESYFEHTQESFTEEPLDFNFFDFPHGPISPAHKSLIQVDECDQHLLNHFIDNVVPLIFPVLEVNQHGSARADAILPALESNKTYLHCCLSISALHLKSTQGVQGEQIDNDIMRHKFATINELCEALNRDTDHDKILEATLGLIFFQCSVGRPDDCLPDIPWHSHFQAATSLINKLELPLNLVNNSQTHPPFDMTVAAWIDILGSTMMGRAPIYADTYREKNIANSAAGLGELMGCEDRIMFLISEIACLEALKAEGMDQVQLCQHIKLLGDHITMTENGAGPVGNAYSATGAIRPKQLRQNMTAVFRLAARIYLCTLVPGFDPQKPNITNLIDSFAEEMNYIPAGPEGFDRSLVWPLLIAGSVALPTSSLRALIAERIAQMGDVANFGSMGRVRELLKETWLAYDESQLRGELQHVHWRDVMQQRGWDFLLM</sequence>
<accession>A0A9P4NQJ6</accession>
<evidence type="ECO:0000256" key="1">
    <source>
        <dbReference type="ARBA" id="ARBA00004123"/>
    </source>
</evidence>
<evidence type="ECO:0000313" key="4">
    <source>
        <dbReference type="Proteomes" id="UP000800235"/>
    </source>
</evidence>
<dbReference type="Pfam" id="PF11951">
    <property type="entry name" value="Fungal_trans_2"/>
    <property type="match status" value="1"/>
</dbReference>
<evidence type="ECO:0000313" key="3">
    <source>
        <dbReference type="EMBL" id="KAF2429825.1"/>
    </source>
</evidence>
<keyword evidence="2" id="KW-0539">Nucleus</keyword>
<dbReference type="PANTHER" id="PTHR37534:SF12">
    <property type="entry name" value="ZN(2)-C6 FUNGAL-TYPE DOMAIN-CONTAINING PROTEIN"/>
    <property type="match status" value="1"/>
</dbReference>
<comment type="caution">
    <text evidence="3">The sequence shown here is derived from an EMBL/GenBank/DDBJ whole genome shotgun (WGS) entry which is preliminary data.</text>
</comment>
<evidence type="ECO:0000256" key="2">
    <source>
        <dbReference type="ARBA" id="ARBA00023242"/>
    </source>
</evidence>
<comment type="subcellular location">
    <subcellularLocation>
        <location evidence="1">Nucleus</location>
    </subcellularLocation>
</comment>
<reference evidence="3" key="1">
    <citation type="journal article" date="2020" name="Stud. Mycol.">
        <title>101 Dothideomycetes genomes: a test case for predicting lifestyles and emergence of pathogens.</title>
        <authorList>
            <person name="Haridas S."/>
            <person name="Albert R."/>
            <person name="Binder M."/>
            <person name="Bloem J."/>
            <person name="Labutti K."/>
            <person name="Salamov A."/>
            <person name="Andreopoulos B."/>
            <person name="Baker S."/>
            <person name="Barry K."/>
            <person name="Bills G."/>
            <person name="Bluhm B."/>
            <person name="Cannon C."/>
            <person name="Castanera R."/>
            <person name="Culley D."/>
            <person name="Daum C."/>
            <person name="Ezra D."/>
            <person name="Gonzalez J."/>
            <person name="Henrissat B."/>
            <person name="Kuo A."/>
            <person name="Liang C."/>
            <person name="Lipzen A."/>
            <person name="Lutzoni F."/>
            <person name="Magnuson J."/>
            <person name="Mondo S."/>
            <person name="Nolan M."/>
            <person name="Ohm R."/>
            <person name="Pangilinan J."/>
            <person name="Park H.-J."/>
            <person name="Ramirez L."/>
            <person name="Alfaro M."/>
            <person name="Sun H."/>
            <person name="Tritt A."/>
            <person name="Yoshinaga Y."/>
            <person name="Zwiers L.-H."/>
            <person name="Turgeon B."/>
            <person name="Goodwin S."/>
            <person name="Spatafora J."/>
            <person name="Crous P."/>
            <person name="Grigoriev I."/>
        </authorList>
    </citation>
    <scope>NUCLEOTIDE SEQUENCE</scope>
    <source>
        <strain evidence="3">CBS 130266</strain>
    </source>
</reference>
<dbReference type="GO" id="GO:0005634">
    <property type="term" value="C:nucleus"/>
    <property type="evidence" value="ECO:0007669"/>
    <property type="project" value="UniProtKB-SubCell"/>
</dbReference>
<dbReference type="OrthoDB" id="5294180at2759"/>
<dbReference type="PANTHER" id="PTHR37534">
    <property type="entry name" value="TRANSCRIPTIONAL ACTIVATOR PROTEIN UGA3"/>
    <property type="match status" value="1"/>
</dbReference>
<name>A0A9P4NQJ6_9PEZI</name>
<organism evidence="3 4">
    <name type="scientific">Tothia fuscella</name>
    <dbReference type="NCBI Taxonomy" id="1048955"/>
    <lineage>
        <taxon>Eukaryota</taxon>
        <taxon>Fungi</taxon>
        <taxon>Dikarya</taxon>
        <taxon>Ascomycota</taxon>
        <taxon>Pezizomycotina</taxon>
        <taxon>Dothideomycetes</taxon>
        <taxon>Pleosporomycetidae</taxon>
        <taxon>Venturiales</taxon>
        <taxon>Cylindrosympodiaceae</taxon>
        <taxon>Tothia</taxon>
    </lineage>
</organism>
<dbReference type="EMBL" id="MU007043">
    <property type="protein sequence ID" value="KAF2429825.1"/>
    <property type="molecule type" value="Genomic_DNA"/>
</dbReference>
<protein>
    <submittedName>
        <fullName evidence="3">C6 sexual development transcription factor-like protein NosA</fullName>
    </submittedName>
</protein>
<gene>
    <name evidence="3" type="ORF">EJ08DRAFT_650059</name>
</gene>
<proteinExistence type="predicted"/>
<dbReference type="InterPro" id="IPR021858">
    <property type="entry name" value="Fun_TF"/>
</dbReference>
<dbReference type="AlphaFoldDB" id="A0A9P4NQJ6"/>
<keyword evidence="4" id="KW-1185">Reference proteome</keyword>
<dbReference type="Proteomes" id="UP000800235">
    <property type="component" value="Unassembled WGS sequence"/>
</dbReference>